<gene>
    <name evidence="1" type="ORF">AMORRO_LOCUS6730</name>
</gene>
<keyword evidence="2" id="KW-1185">Reference proteome</keyword>
<organism evidence="1 2">
    <name type="scientific">Acaulospora morrowiae</name>
    <dbReference type="NCBI Taxonomy" id="94023"/>
    <lineage>
        <taxon>Eukaryota</taxon>
        <taxon>Fungi</taxon>
        <taxon>Fungi incertae sedis</taxon>
        <taxon>Mucoromycota</taxon>
        <taxon>Glomeromycotina</taxon>
        <taxon>Glomeromycetes</taxon>
        <taxon>Diversisporales</taxon>
        <taxon>Acaulosporaceae</taxon>
        <taxon>Acaulospora</taxon>
    </lineage>
</organism>
<sequence length="71" mass="8080">MVDFFDLDNSESVRVAQSVVDDYYEHTRKHVSHQSSQFINNLVEQFGCLTDSNIEPYVTASIQPFPGPSEL</sequence>
<name>A0A9N9BR41_9GLOM</name>
<protein>
    <submittedName>
        <fullName evidence="1">10653_t:CDS:1</fullName>
    </submittedName>
</protein>
<accession>A0A9N9BR41</accession>
<evidence type="ECO:0000313" key="2">
    <source>
        <dbReference type="Proteomes" id="UP000789342"/>
    </source>
</evidence>
<dbReference type="AlphaFoldDB" id="A0A9N9BR41"/>
<dbReference type="Proteomes" id="UP000789342">
    <property type="component" value="Unassembled WGS sequence"/>
</dbReference>
<comment type="caution">
    <text evidence="1">The sequence shown here is derived from an EMBL/GenBank/DDBJ whole genome shotgun (WGS) entry which is preliminary data.</text>
</comment>
<feature type="non-terminal residue" evidence="1">
    <location>
        <position position="71"/>
    </location>
</feature>
<dbReference type="EMBL" id="CAJVPV010004634">
    <property type="protein sequence ID" value="CAG8576852.1"/>
    <property type="molecule type" value="Genomic_DNA"/>
</dbReference>
<evidence type="ECO:0000313" key="1">
    <source>
        <dbReference type="EMBL" id="CAG8576852.1"/>
    </source>
</evidence>
<proteinExistence type="predicted"/>
<reference evidence="1" key="1">
    <citation type="submission" date="2021-06" db="EMBL/GenBank/DDBJ databases">
        <authorList>
            <person name="Kallberg Y."/>
            <person name="Tangrot J."/>
            <person name="Rosling A."/>
        </authorList>
    </citation>
    <scope>NUCLEOTIDE SEQUENCE</scope>
    <source>
        <strain evidence="1">CL551</strain>
    </source>
</reference>